<proteinExistence type="predicted"/>
<evidence type="ECO:0008006" key="4">
    <source>
        <dbReference type="Google" id="ProtNLM"/>
    </source>
</evidence>
<dbReference type="GeneID" id="123411632"/>
<reference evidence="2" key="3">
    <citation type="submission" date="2022-01" db="UniProtKB">
        <authorList>
            <consortium name="EnsemblPlants"/>
        </authorList>
    </citation>
    <scope>IDENTIFICATION</scope>
    <source>
        <strain evidence="2">subsp. vulgare</strain>
    </source>
</reference>
<evidence type="ECO:0000313" key="3">
    <source>
        <dbReference type="Proteomes" id="UP000011116"/>
    </source>
</evidence>
<evidence type="ECO:0000256" key="1">
    <source>
        <dbReference type="SAM" id="SignalP"/>
    </source>
</evidence>
<sequence>MEAKKLRVAGAMAALCVLLLLVELQQVAAMSDSEYCKCYRDCYAECRHDAPRWLCLPSCVNYCSSSPGTSQAAVGDDGGATCRMACKLSLSVCGWAAEPDDAADAAICMQNCNRKWSQKAN</sequence>
<accession>A0A8I6YIV7</accession>
<dbReference type="RefSeq" id="XP_044960531.1">
    <property type="nucleotide sequence ID" value="XM_045104596.1"/>
</dbReference>
<keyword evidence="3" id="KW-1185">Reference proteome</keyword>
<dbReference type="Proteomes" id="UP000011116">
    <property type="component" value="Chromosome 7H"/>
</dbReference>
<dbReference type="Gramene" id="HORVU.MOREX.r3.7HG0737080.1">
    <property type="protein sequence ID" value="HORVU.MOREX.r3.7HG0737080.1"/>
    <property type="gene ID" value="HORVU.MOREX.r3.7HG0737080"/>
</dbReference>
<feature type="chain" id="PRO_5035248691" description="Acidic protein" evidence="1">
    <location>
        <begin position="30"/>
        <end position="121"/>
    </location>
</feature>
<dbReference type="KEGG" id="hvg:123411632"/>
<dbReference type="EnsemblPlants" id="HORVU.MOREX.r3.7HG0737080.1">
    <property type="protein sequence ID" value="HORVU.MOREX.r3.7HG0737080.1"/>
    <property type="gene ID" value="HORVU.MOREX.r3.7HG0737080"/>
</dbReference>
<dbReference type="PANTHER" id="PTHR36483">
    <property type="entry name" value="OS02G0130700 PROTEIN"/>
    <property type="match status" value="1"/>
</dbReference>
<keyword evidence="1" id="KW-0732">Signal</keyword>
<dbReference type="PANTHER" id="PTHR36483:SF13">
    <property type="entry name" value="ACIDIC PROTEIN"/>
    <property type="match status" value="1"/>
</dbReference>
<gene>
    <name evidence="2" type="primary">LOC123411632</name>
</gene>
<organism evidence="2 3">
    <name type="scientific">Hordeum vulgare subsp. vulgare</name>
    <name type="common">Domesticated barley</name>
    <dbReference type="NCBI Taxonomy" id="112509"/>
    <lineage>
        <taxon>Eukaryota</taxon>
        <taxon>Viridiplantae</taxon>
        <taxon>Streptophyta</taxon>
        <taxon>Embryophyta</taxon>
        <taxon>Tracheophyta</taxon>
        <taxon>Spermatophyta</taxon>
        <taxon>Magnoliopsida</taxon>
        <taxon>Liliopsida</taxon>
        <taxon>Poales</taxon>
        <taxon>Poaceae</taxon>
        <taxon>BOP clade</taxon>
        <taxon>Pooideae</taxon>
        <taxon>Triticodae</taxon>
        <taxon>Triticeae</taxon>
        <taxon>Hordeinae</taxon>
        <taxon>Hordeum</taxon>
    </lineage>
</organism>
<dbReference type="OrthoDB" id="685537at2759"/>
<evidence type="ECO:0000313" key="2">
    <source>
        <dbReference type="EnsemblPlants" id="HORVU.MOREX.r3.7HG0737080.1"/>
    </source>
</evidence>
<dbReference type="Gramene" id="HORVU.MOREX.r2.7HG0611440.1">
    <property type="protein sequence ID" value="HORVU.MOREX.r2.7HG0611440.1"/>
    <property type="gene ID" value="HORVU.MOREX.r2.7HG0611440"/>
</dbReference>
<feature type="signal peptide" evidence="1">
    <location>
        <begin position="1"/>
        <end position="29"/>
    </location>
</feature>
<dbReference type="AlphaFoldDB" id="A0A8I6YIV7"/>
<reference evidence="2" key="2">
    <citation type="submission" date="2020-10" db="EMBL/GenBank/DDBJ databases">
        <authorList>
            <person name="Scholz U."/>
            <person name="Mascher M."/>
            <person name="Fiebig A."/>
        </authorList>
    </citation>
    <scope>NUCLEOTIDE SEQUENCE [LARGE SCALE GENOMIC DNA]</scope>
    <source>
        <strain evidence="2">cv. Morex</strain>
    </source>
</reference>
<name>A0A8I6YIV7_HORVV</name>
<protein>
    <recommendedName>
        <fullName evidence="4">Acidic protein</fullName>
    </recommendedName>
</protein>
<reference evidence="3" key="1">
    <citation type="journal article" date="2012" name="Nature">
        <title>A physical, genetic and functional sequence assembly of the barley genome.</title>
        <authorList>
            <consortium name="The International Barley Genome Sequencing Consortium"/>
            <person name="Mayer K.F."/>
            <person name="Waugh R."/>
            <person name="Brown J.W."/>
            <person name="Schulman A."/>
            <person name="Langridge P."/>
            <person name="Platzer M."/>
            <person name="Fincher G.B."/>
            <person name="Muehlbauer G.J."/>
            <person name="Sato K."/>
            <person name="Close T.J."/>
            <person name="Wise R.P."/>
            <person name="Stein N."/>
        </authorList>
    </citation>
    <scope>NUCLEOTIDE SEQUENCE [LARGE SCALE GENOMIC DNA]</scope>
    <source>
        <strain evidence="3">cv. Morex</strain>
    </source>
</reference>